<evidence type="ECO:0000256" key="11">
    <source>
        <dbReference type="SAM" id="MobiDB-lite"/>
    </source>
</evidence>
<evidence type="ECO:0000256" key="5">
    <source>
        <dbReference type="ARBA" id="ARBA00022771"/>
    </source>
</evidence>
<dbReference type="Proteomes" id="UP000318571">
    <property type="component" value="Chromosome 12"/>
</dbReference>
<dbReference type="Gene3D" id="3.50.30.30">
    <property type="match status" value="1"/>
</dbReference>
<organism evidence="14 15">
    <name type="scientific">Tigriopus californicus</name>
    <name type="common">Marine copepod</name>
    <dbReference type="NCBI Taxonomy" id="6832"/>
    <lineage>
        <taxon>Eukaryota</taxon>
        <taxon>Metazoa</taxon>
        <taxon>Ecdysozoa</taxon>
        <taxon>Arthropoda</taxon>
        <taxon>Crustacea</taxon>
        <taxon>Multicrustacea</taxon>
        <taxon>Hexanauplia</taxon>
        <taxon>Copepoda</taxon>
        <taxon>Harpacticoida</taxon>
        <taxon>Harpacticidae</taxon>
        <taxon>Tigriopus</taxon>
    </lineage>
</organism>
<evidence type="ECO:0000256" key="9">
    <source>
        <dbReference type="ARBA" id="ARBA00023157"/>
    </source>
</evidence>
<dbReference type="InterPro" id="IPR013083">
    <property type="entry name" value="Znf_RING/FYVE/PHD"/>
</dbReference>
<dbReference type="InterPro" id="IPR003137">
    <property type="entry name" value="PA_domain"/>
</dbReference>
<dbReference type="Pfam" id="PF02225">
    <property type="entry name" value="PA"/>
    <property type="match status" value="1"/>
</dbReference>
<dbReference type="SMART" id="SM00223">
    <property type="entry name" value="APPLE"/>
    <property type="match status" value="1"/>
</dbReference>
<dbReference type="GO" id="GO:0061630">
    <property type="term" value="F:ubiquitin protein ligase activity"/>
    <property type="evidence" value="ECO:0007669"/>
    <property type="project" value="TreeGrafter"/>
</dbReference>
<dbReference type="Gene3D" id="3.50.4.10">
    <property type="entry name" value="Hepatocyte Growth Factor"/>
    <property type="match status" value="1"/>
</dbReference>
<name>A0A553PRT6_TIGCA</name>
<dbReference type="GO" id="GO:0008270">
    <property type="term" value="F:zinc ion binding"/>
    <property type="evidence" value="ECO:0007669"/>
    <property type="project" value="UniProtKB-KW"/>
</dbReference>
<dbReference type="GO" id="GO:0005737">
    <property type="term" value="C:cytoplasm"/>
    <property type="evidence" value="ECO:0007669"/>
    <property type="project" value="TreeGrafter"/>
</dbReference>
<feature type="compositionally biased region" description="Polar residues" evidence="11">
    <location>
        <begin position="581"/>
        <end position="603"/>
    </location>
</feature>
<keyword evidence="15" id="KW-1185">Reference proteome</keyword>
<dbReference type="Pfam" id="PF21362">
    <property type="entry name" value="Sina_RING"/>
    <property type="match status" value="1"/>
</dbReference>
<keyword evidence="8 12" id="KW-0472">Membrane</keyword>
<evidence type="ECO:0000256" key="2">
    <source>
        <dbReference type="ARBA" id="ARBA00022692"/>
    </source>
</evidence>
<accession>A0A553PRT6</accession>
<evidence type="ECO:0000313" key="15">
    <source>
        <dbReference type="Proteomes" id="UP000318571"/>
    </source>
</evidence>
<dbReference type="SUPFAM" id="SSF57850">
    <property type="entry name" value="RING/U-box"/>
    <property type="match status" value="1"/>
</dbReference>
<evidence type="ECO:0000256" key="3">
    <source>
        <dbReference type="ARBA" id="ARBA00022723"/>
    </source>
</evidence>
<evidence type="ECO:0000259" key="13">
    <source>
        <dbReference type="PROSITE" id="PS50089"/>
    </source>
</evidence>
<dbReference type="GO" id="GO:0005576">
    <property type="term" value="C:extracellular region"/>
    <property type="evidence" value="ECO:0007669"/>
    <property type="project" value="InterPro"/>
</dbReference>
<evidence type="ECO:0000256" key="10">
    <source>
        <dbReference type="PROSITE-ProRule" id="PRU00175"/>
    </source>
</evidence>
<dbReference type="PANTHER" id="PTHR10315:SF117">
    <property type="entry name" value="RING-TYPE E3 UBIQUITIN TRANSFERASE"/>
    <property type="match status" value="1"/>
</dbReference>
<dbReference type="InterPro" id="IPR000177">
    <property type="entry name" value="Apple"/>
</dbReference>
<sequence length="641" mass="71675">MVMSCTVHPPIPEEKDKAITRTNNSVMNMVMRRNLSLLLVQLLLSLVGLVFSAPNEEPIASIAPLCQDGAGNANRTPCVSCIEVGTAYVGFNLLTEPLVSDSDRDCADKCEKQEKCQFWTRDKTRRRCYLKWSRGDDIRSWADHVSGKWNCPIVIQPNTTIRVKKDDESFWHRKEALVPNKTSQMSASLMVPAPNNTSKPLVHVYHRGRGRPVLQGIPATFGRPVSTHFEGHALLVTPSLGCEEIAPPYSIIRMSYLHLFAVIERGECKFIEKVKHAQEAGYEGAIILDNQDHSGFSRITGDDASITIPVIFLLKDEADRFRNMLNIEIIINVVMEDSKFFSPVAKIKLQKTDSLDPSNEAIEVDANPEIRFNPMGPSVHDRNVVSDLRGSRATAKWQKNLGISAEWLGYSPVMISVFVVIAVLILLLIITTVVYVKHCSSRYRRRQQRRTRCQQAVREMEAHYRNQFSQKSLDQSRPIPSVSSSSAVLDLQQTAKLLECPVCLETSWPPRKIFQCMQGHIICDICKSHPQLTTCPICRQVLNSRYVSRNLALENLAVNLLEQAQEGMLTPSLPRPKRTSSHTTLDIHSVDSDSNQAPGTPSAPSMEDILAGIAVESVSNHGEDLEDQTPLTVVLPPENSR</sequence>
<keyword evidence="5 10" id="KW-0863">Zinc-finger</keyword>
<feature type="region of interest" description="Disordered" evidence="11">
    <location>
        <begin position="569"/>
        <end position="607"/>
    </location>
</feature>
<comment type="subcellular location">
    <subcellularLocation>
        <location evidence="1">Membrane</location>
    </subcellularLocation>
</comment>
<dbReference type="SUPFAM" id="SSF57414">
    <property type="entry name" value="Hairpin loop containing domain-like"/>
    <property type="match status" value="1"/>
</dbReference>
<dbReference type="EMBL" id="VCGU01000001">
    <property type="protein sequence ID" value="TRY80385.1"/>
    <property type="molecule type" value="Genomic_DNA"/>
</dbReference>
<evidence type="ECO:0000256" key="8">
    <source>
        <dbReference type="ARBA" id="ARBA00023136"/>
    </source>
</evidence>
<protein>
    <recommendedName>
        <fullName evidence="13">RING-type domain-containing protein</fullName>
    </recommendedName>
</protein>
<keyword evidence="7 12" id="KW-1133">Transmembrane helix</keyword>
<dbReference type="SUPFAM" id="SSF52025">
    <property type="entry name" value="PA domain"/>
    <property type="match status" value="1"/>
</dbReference>
<evidence type="ECO:0000256" key="6">
    <source>
        <dbReference type="ARBA" id="ARBA00022833"/>
    </source>
</evidence>
<reference evidence="14 15" key="1">
    <citation type="journal article" date="2018" name="Nat. Ecol. Evol.">
        <title>Genomic signatures of mitonuclear coevolution across populations of Tigriopus californicus.</title>
        <authorList>
            <person name="Barreto F.S."/>
            <person name="Watson E.T."/>
            <person name="Lima T.G."/>
            <person name="Willett C.S."/>
            <person name="Edmands S."/>
            <person name="Li W."/>
            <person name="Burton R.S."/>
        </authorList>
    </citation>
    <scope>NUCLEOTIDE SEQUENCE [LARGE SCALE GENOMIC DNA]</scope>
    <source>
        <strain evidence="14 15">San Diego</strain>
    </source>
</reference>
<evidence type="ECO:0000256" key="12">
    <source>
        <dbReference type="SAM" id="Phobius"/>
    </source>
</evidence>
<keyword evidence="6" id="KW-0862">Zinc</keyword>
<proteinExistence type="predicted"/>
<dbReference type="InterPro" id="IPR046450">
    <property type="entry name" value="PA_dom_sf"/>
</dbReference>
<dbReference type="Gene3D" id="3.30.40.10">
    <property type="entry name" value="Zinc/RING finger domain, C3HC4 (zinc finger)"/>
    <property type="match status" value="1"/>
</dbReference>
<dbReference type="GO" id="GO:0016020">
    <property type="term" value="C:membrane"/>
    <property type="evidence" value="ECO:0007669"/>
    <property type="project" value="UniProtKB-SubCell"/>
</dbReference>
<gene>
    <name evidence="14" type="ORF">TCAL_14523</name>
</gene>
<dbReference type="STRING" id="6832.A0A553PRT6"/>
<dbReference type="InterPro" id="IPR049548">
    <property type="entry name" value="Sina-like_RING"/>
</dbReference>
<dbReference type="PANTHER" id="PTHR10315">
    <property type="entry name" value="E3 UBIQUITIN PROTEIN LIGASE SIAH"/>
    <property type="match status" value="1"/>
</dbReference>
<dbReference type="PROSITE" id="PS50089">
    <property type="entry name" value="ZF_RING_2"/>
    <property type="match status" value="1"/>
</dbReference>
<dbReference type="GO" id="GO:0006508">
    <property type="term" value="P:proteolysis"/>
    <property type="evidence" value="ECO:0007669"/>
    <property type="project" value="InterPro"/>
</dbReference>
<keyword evidence="4" id="KW-0677">Repeat</keyword>
<evidence type="ECO:0000256" key="1">
    <source>
        <dbReference type="ARBA" id="ARBA00004370"/>
    </source>
</evidence>
<keyword evidence="9" id="KW-1015">Disulfide bond</keyword>
<dbReference type="InterPro" id="IPR052088">
    <property type="entry name" value="E3_ubiquitin-ligase_SINA"/>
</dbReference>
<dbReference type="InterPro" id="IPR001841">
    <property type="entry name" value="Znf_RING"/>
</dbReference>
<evidence type="ECO:0000313" key="14">
    <source>
        <dbReference type="EMBL" id="TRY80385.1"/>
    </source>
</evidence>
<dbReference type="AlphaFoldDB" id="A0A553PRT6"/>
<evidence type="ECO:0000256" key="7">
    <source>
        <dbReference type="ARBA" id="ARBA00022989"/>
    </source>
</evidence>
<feature type="transmembrane region" description="Helical" evidence="12">
    <location>
        <begin position="413"/>
        <end position="436"/>
    </location>
</feature>
<feature type="domain" description="RING-type" evidence="13">
    <location>
        <begin position="500"/>
        <end position="539"/>
    </location>
</feature>
<evidence type="ECO:0000256" key="4">
    <source>
        <dbReference type="ARBA" id="ARBA00022737"/>
    </source>
</evidence>
<keyword evidence="3" id="KW-0479">Metal-binding</keyword>
<comment type="caution">
    <text evidence="14">The sequence shown here is derived from an EMBL/GenBank/DDBJ whole genome shotgun (WGS) entry which is preliminary data.</text>
</comment>
<keyword evidence="2 12" id="KW-0812">Transmembrane</keyword>
<feature type="region of interest" description="Disordered" evidence="11">
    <location>
        <begin position="619"/>
        <end position="641"/>
    </location>
</feature>